<accession>A0AAU1ZT51</accession>
<dbReference type="InterPro" id="IPR036390">
    <property type="entry name" value="WH_DNA-bd_sf"/>
</dbReference>
<dbReference type="SUPFAM" id="SSF53850">
    <property type="entry name" value="Periplasmic binding protein-like II"/>
    <property type="match status" value="1"/>
</dbReference>
<evidence type="ECO:0000256" key="4">
    <source>
        <dbReference type="ARBA" id="ARBA00023163"/>
    </source>
</evidence>
<evidence type="ECO:0000313" key="6">
    <source>
        <dbReference type="EMBL" id="WTT15596.1"/>
    </source>
</evidence>
<keyword evidence="4" id="KW-0804">Transcription</keyword>
<dbReference type="AlphaFoldDB" id="A0AAU1ZT51"/>
<dbReference type="GO" id="GO:0003677">
    <property type="term" value="F:DNA binding"/>
    <property type="evidence" value="ECO:0007669"/>
    <property type="project" value="UniProtKB-KW"/>
</dbReference>
<keyword evidence="2" id="KW-0805">Transcription regulation</keyword>
<organism evidence="6">
    <name type="scientific">Streptomyces sp. NBC_00093</name>
    <dbReference type="NCBI Taxonomy" id="2975649"/>
    <lineage>
        <taxon>Bacteria</taxon>
        <taxon>Bacillati</taxon>
        <taxon>Actinomycetota</taxon>
        <taxon>Actinomycetes</taxon>
        <taxon>Kitasatosporales</taxon>
        <taxon>Streptomycetaceae</taxon>
        <taxon>Streptomyces</taxon>
    </lineage>
</organism>
<reference evidence="6" key="1">
    <citation type="submission" date="2022-10" db="EMBL/GenBank/DDBJ databases">
        <title>The complete genomes of actinobacterial strains from the NBC collection.</title>
        <authorList>
            <person name="Joergensen T.S."/>
            <person name="Alvarez Arevalo M."/>
            <person name="Sterndorff E.B."/>
            <person name="Faurdal D."/>
            <person name="Vuksanovic O."/>
            <person name="Mourched A.-S."/>
            <person name="Charusanti P."/>
            <person name="Shaw S."/>
            <person name="Blin K."/>
            <person name="Weber T."/>
        </authorList>
    </citation>
    <scope>NUCLEOTIDE SEQUENCE</scope>
    <source>
        <strain evidence="6">NBC_00093</strain>
    </source>
</reference>
<evidence type="ECO:0000256" key="1">
    <source>
        <dbReference type="ARBA" id="ARBA00009437"/>
    </source>
</evidence>
<dbReference type="EMBL" id="CP108222">
    <property type="protein sequence ID" value="WTT15596.1"/>
    <property type="molecule type" value="Genomic_DNA"/>
</dbReference>
<dbReference type="PANTHER" id="PTHR30346:SF29">
    <property type="entry name" value="LYSR SUBSTRATE-BINDING"/>
    <property type="match status" value="1"/>
</dbReference>
<evidence type="ECO:0000259" key="5">
    <source>
        <dbReference type="PROSITE" id="PS50931"/>
    </source>
</evidence>
<name>A0AAU1ZT51_9ACTN</name>
<dbReference type="SUPFAM" id="SSF46785">
    <property type="entry name" value="Winged helix' DNA-binding domain"/>
    <property type="match status" value="1"/>
</dbReference>
<dbReference type="PROSITE" id="PS50931">
    <property type="entry name" value="HTH_LYSR"/>
    <property type="match status" value="1"/>
</dbReference>
<dbReference type="PANTHER" id="PTHR30346">
    <property type="entry name" value="TRANSCRIPTIONAL DUAL REGULATOR HCAR-RELATED"/>
    <property type="match status" value="1"/>
</dbReference>
<feature type="domain" description="HTH lysR-type" evidence="5">
    <location>
        <begin position="2"/>
        <end position="59"/>
    </location>
</feature>
<evidence type="ECO:0000256" key="3">
    <source>
        <dbReference type="ARBA" id="ARBA00023125"/>
    </source>
</evidence>
<dbReference type="InterPro" id="IPR036388">
    <property type="entry name" value="WH-like_DNA-bd_sf"/>
</dbReference>
<dbReference type="InterPro" id="IPR005119">
    <property type="entry name" value="LysR_subst-bd"/>
</dbReference>
<dbReference type="Gene3D" id="3.40.190.10">
    <property type="entry name" value="Periplasmic binding protein-like II"/>
    <property type="match status" value="2"/>
</dbReference>
<dbReference type="Pfam" id="PF00126">
    <property type="entry name" value="HTH_1"/>
    <property type="match status" value="1"/>
</dbReference>
<dbReference type="GO" id="GO:0003700">
    <property type="term" value="F:DNA-binding transcription factor activity"/>
    <property type="evidence" value="ECO:0007669"/>
    <property type="project" value="InterPro"/>
</dbReference>
<protein>
    <submittedName>
        <fullName evidence="6">LysR family transcriptional regulator</fullName>
    </submittedName>
</protein>
<evidence type="ECO:0000256" key="2">
    <source>
        <dbReference type="ARBA" id="ARBA00023015"/>
    </source>
</evidence>
<dbReference type="Gene3D" id="1.10.10.10">
    <property type="entry name" value="Winged helix-like DNA-binding domain superfamily/Winged helix DNA-binding domain"/>
    <property type="match status" value="1"/>
</dbReference>
<proteinExistence type="inferred from homology"/>
<dbReference type="Pfam" id="PF03466">
    <property type="entry name" value="LysR_substrate"/>
    <property type="match status" value="1"/>
</dbReference>
<dbReference type="InterPro" id="IPR000847">
    <property type="entry name" value="LysR_HTH_N"/>
</dbReference>
<dbReference type="GO" id="GO:0032993">
    <property type="term" value="C:protein-DNA complex"/>
    <property type="evidence" value="ECO:0007669"/>
    <property type="project" value="TreeGrafter"/>
</dbReference>
<sequence>MLNPIHLHTLQAVLRTGSFADAARQLGYTGSAVSQQMSALERQVRAPLFERGAHGVRPTPTAEFIARRSLEALGSLRALEDDVALLLDGVVGRLRLGSFPTASEHLLPRALSAFTADHPQVDVQLDEGEPAELLPMMESHELDVVLVYRYGLVPRRWPKGLCAERLLTEDLLLLTPADRPLIADGDGAGPSIELLAKETWITTRPGTSAASMLRRLCAAAGFEPLVAYRSNNYAVLRGLVAAGLGVAVVPALGYAPAPGVTCTPLAHPDAYRQVVALRSPGATDGVWRTMLTALHTSAREVAANGIGITATSATA</sequence>
<keyword evidence="3" id="KW-0238">DNA-binding</keyword>
<comment type="similarity">
    <text evidence="1">Belongs to the LysR transcriptional regulatory family.</text>
</comment>
<gene>
    <name evidence="6" type="ORF">OHA22_08715</name>
</gene>